<keyword evidence="6" id="KW-0963">Cytoplasm</keyword>
<keyword evidence="5 6" id="KW-0456">Lyase</keyword>
<organism evidence="9 10">
    <name type="scientific">Oceanobacillus piezotolerans</name>
    <dbReference type="NCBI Taxonomy" id="2448030"/>
    <lineage>
        <taxon>Bacteria</taxon>
        <taxon>Bacillati</taxon>
        <taxon>Bacillota</taxon>
        <taxon>Bacilli</taxon>
        <taxon>Bacillales</taxon>
        <taxon>Bacillaceae</taxon>
        <taxon>Oceanobacillus</taxon>
    </lineage>
</organism>
<dbReference type="PANTHER" id="PTHR43814:SF1">
    <property type="entry name" value="ARGININOSUCCINATE LYASE"/>
    <property type="match status" value="1"/>
</dbReference>
<dbReference type="InterPro" id="IPR000362">
    <property type="entry name" value="Fumarate_lyase_fam"/>
</dbReference>
<dbReference type="GO" id="GO:0004056">
    <property type="term" value="F:argininosuccinate lyase activity"/>
    <property type="evidence" value="ECO:0007669"/>
    <property type="project" value="UniProtKB-UniRule"/>
</dbReference>
<evidence type="ECO:0000256" key="1">
    <source>
        <dbReference type="ARBA" id="ARBA00004941"/>
    </source>
</evidence>
<reference evidence="9 10" key="1">
    <citation type="submission" date="2018-10" db="EMBL/GenBank/DDBJ databases">
        <title>Oceanobacillus sp. YLB-02 draft genome.</title>
        <authorList>
            <person name="Yu L."/>
        </authorList>
    </citation>
    <scope>NUCLEOTIDE SEQUENCE [LARGE SCALE GENOMIC DNA]</scope>
    <source>
        <strain evidence="9 10">YLB-02</strain>
    </source>
</reference>
<comment type="pathway">
    <text evidence="1 6">Amino-acid biosynthesis; L-arginine biosynthesis; L-arginine from L-ornithine and carbamoyl phosphate: step 3/3.</text>
</comment>
<sequence>MKLWGGRFTKPTNELVDEYTASIFFDKKLAKYDIQGSLAHVAMLKECEIIPAEDADLIAEGLKKVAAKIESGVAELSAENEDIHMNVEKLLIEEIGPVGGKLHTGRSRNDQVALDMRLYLREALVDLMDLLVKLQESLTNQAKQNLDTVMPGYTHLQRAQPVLFGHHMMAYAFMFQRDIERLIDSYKRVNKSPLGAGALAGTTFPIDRMYVAERLGFDGICENSLDAVSDRDFVVEFLANASLVSTHLSRLCEEIVQWSSAEFNFIELDDAFSTGSSMMPQKKNPDVAELVRGKTGRVYGHLIGMLTTLKGLPLAYNKDMQEDKEGMFDTVETLKGALALFAPMMETMEVKKESMYNAVRQDFSNATDLADYLVEKGMPFRESHAVVGQAVLYCINHNKYLLDMSLEEFQTFSNLVEEDIFAKLTPETVVNARNVAGGTAKNRVEEQIDTITNLLNDSKLWITNQVQILNNIS</sequence>
<evidence type="ECO:0000256" key="5">
    <source>
        <dbReference type="ARBA" id="ARBA00023239"/>
    </source>
</evidence>
<feature type="domain" description="Fumarate lyase N-terminal" evidence="7">
    <location>
        <begin position="6"/>
        <end position="300"/>
    </location>
</feature>
<dbReference type="InterPro" id="IPR029419">
    <property type="entry name" value="Arg_succ_lyase_C"/>
</dbReference>
<dbReference type="EMBL" id="RCHR01000005">
    <property type="protein sequence ID" value="RLL42740.1"/>
    <property type="molecule type" value="Genomic_DNA"/>
</dbReference>
<evidence type="ECO:0000256" key="3">
    <source>
        <dbReference type="ARBA" id="ARBA00022571"/>
    </source>
</evidence>
<dbReference type="UniPathway" id="UPA00068">
    <property type="reaction ID" value="UER00114"/>
</dbReference>
<comment type="catalytic activity">
    <reaction evidence="6">
        <text>2-(N(omega)-L-arginino)succinate = fumarate + L-arginine</text>
        <dbReference type="Rhea" id="RHEA:24020"/>
        <dbReference type="ChEBI" id="CHEBI:29806"/>
        <dbReference type="ChEBI" id="CHEBI:32682"/>
        <dbReference type="ChEBI" id="CHEBI:57472"/>
        <dbReference type="EC" id="4.3.2.1"/>
    </reaction>
</comment>
<evidence type="ECO:0000259" key="7">
    <source>
        <dbReference type="Pfam" id="PF00206"/>
    </source>
</evidence>
<keyword evidence="3 6" id="KW-0055">Arginine biosynthesis</keyword>
<dbReference type="CDD" id="cd01359">
    <property type="entry name" value="Argininosuccinate_lyase"/>
    <property type="match status" value="1"/>
</dbReference>
<keyword evidence="10" id="KW-1185">Reference proteome</keyword>
<dbReference type="PRINTS" id="PR00149">
    <property type="entry name" value="FUMRATELYASE"/>
</dbReference>
<dbReference type="FunFam" id="1.10.40.30:FF:000001">
    <property type="entry name" value="Argininosuccinate lyase"/>
    <property type="match status" value="1"/>
</dbReference>
<accession>A0A498D5Q8</accession>
<dbReference type="OrthoDB" id="9769623at2"/>
<evidence type="ECO:0000256" key="4">
    <source>
        <dbReference type="ARBA" id="ARBA00022605"/>
    </source>
</evidence>
<dbReference type="PRINTS" id="PR00145">
    <property type="entry name" value="ARGSUCLYASE"/>
</dbReference>
<dbReference type="Gene3D" id="1.10.40.30">
    <property type="entry name" value="Fumarase/aspartase (C-terminal domain)"/>
    <property type="match status" value="1"/>
</dbReference>
<dbReference type="Gene3D" id="1.20.200.10">
    <property type="entry name" value="Fumarase/aspartase (Central domain)"/>
    <property type="match status" value="1"/>
</dbReference>
<evidence type="ECO:0000313" key="10">
    <source>
        <dbReference type="Proteomes" id="UP000270219"/>
    </source>
</evidence>
<dbReference type="NCBIfam" id="TIGR00838">
    <property type="entry name" value="argH"/>
    <property type="match status" value="1"/>
</dbReference>
<protein>
    <recommendedName>
        <fullName evidence="2 6">Argininosuccinate lyase</fullName>
        <shortName evidence="6">ASAL</shortName>
        <ecNumber evidence="2 6">4.3.2.1</ecNumber>
    </recommendedName>
    <alternativeName>
        <fullName evidence="6">Arginosuccinase</fullName>
    </alternativeName>
</protein>
<feature type="domain" description="Argininosuccinate lyase C-terminal" evidence="8">
    <location>
        <begin position="363"/>
        <end position="431"/>
    </location>
</feature>
<dbReference type="InterPro" id="IPR008948">
    <property type="entry name" value="L-Aspartase-like"/>
</dbReference>
<dbReference type="FunFam" id="1.20.200.10:FF:000002">
    <property type="entry name" value="Argininosuccinate lyase"/>
    <property type="match status" value="1"/>
</dbReference>
<dbReference type="Proteomes" id="UP000270219">
    <property type="component" value="Unassembled WGS sequence"/>
</dbReference>
<dbReference type="Gene3D" id="1.10.275.10">
    <property type="entry name" value="Fumarase/aspartase (N-terminal domain)"/>
    <property type="match status" value="1"/>
</dbReference>
<dbReference type="InterPro" id="IPR009049">
    <property type="entry name" value="Argininosuccinate_lyase"/>
</dbReference>
<proteinExistence type="inferred from homology"/>
<dbReference type="RefSeq" id="WP_121524107.1">
    <property type="nucleotide sequence ID" value="NZ_RCHR01000005.1"/>
</dbReference>
<dbReference type="HAMAP" id="MF_00006">
    <property type="entry name" value="Arg_succ_lyase"/>
    <property type="match status" value="1"/>
</dbReference>
<dbReference type="FunFam" id="1.10.275.10:FF:000002">
    <property type="entry name" value="Argininosuccinate lyase"/>
    <property type="match status" value="1"/>
</dbReference>
<name>A0A498D5Q8_9BACI</name>
<dbReference type="InterPro" id="IPR024083">
    <property type="entry name" value="Fumarase/histidase_N"/>
</dbReference>
<keyword evidence="4 6" id="KW-0028">Amino-acid biosynthesis</keyword>
<comment type="subcellular location">
    <subcellularLocation>
        <location evidence="6">Cytoplasm</location>
    </subcellularLocation>
</comment>
<dbReference type="GO" id="GO:0005829">
    <property type="term" value="C:cytosol"/>
    <property type="evidence" value="ECO:0007669"/>
    <property type="project" value="TreeGrafter"/>
</dbReference>
<dbReference type="Pfam" id="PF00206">
    <property type="entry name" value="Lyase_1"/>
    <property type="match status" value="1"/>
</dbReference>
<comment type="similarity">
    <text evidence="6">Belongs to the lyase 1 family. Argininosuccinate lyase subfamily.</text>
</comment>
<dbReference type="Pfam" id="PF14698">
    <property type="entry name" value="ASL_C2"/>
    <property type="match status" value="1"/>
</dbReference>
<evidence type="ECO:0000256" key="6">
    <source>
        <dbReference type="HAMAP-Rule" id="MF_00006"/>
    </source>
</evidence>
<evidence type="ECO:0000256" key="2">
    <source>
        <dbReference type="ARBA" id="ARBA00012338"/>
    </source>
</evidence>
<evidence type="ECO:0000313" key="9">
    <source>
        <dbReference type="EMBL" id="RLL42740.1"/>
    </source>
</evidence>
<dbReference type="SUPFAM" id="SSF48557">
    <property type="entry name" value="L-aspartase-like"/>
    <property type="match status" value="1"/>
</dbReference>
<comment type="caution">
    <text evidence="9">The sequence shown here is derived from an EMBL/GenBank/DDBJ whole genome shotgun (WGS) entry which is preliminary data.</text>
</comment>
<dbReference type="AlphaFoldDB" id="A0A498D5Q8"/>
<dbReference type="GO" id="GO:0042450">
    <property type="term" value="P:L-arginine biosynthetic process via ornithine"/>
    <property type="evidence" value="ECO:0007669"/>
    <property type="project" value="UniProtKB-UniRule"/>
</dbReference>
<dbReference type="PANTHER" id="PTHR43814">
    <property type="entry name" value="ARGININOSUCCINATE LYASE"/>
    <property type="match status" value="1"/>
</dbReference>
<gene>
    <name evidence="6 9" type="primary">argH</name>
    <name evidence="9" type="ORF">D8M04_14395</name>
</gene>
<evidence type="ECO:0000259" key="8">
    <source>
        <dbReference type="Pfam" id="PF14698"/>
    </source>
</evidence>
<dbReference type="InterPro" id="IPR022761">
    <property type="entry name" value="Fumarate_lyase_N"/>
</dbReference>
<dbReference type="InterPro" id="IPR020557">
    <property type="entry name" value="Fumarate_lyase_CS"/>
</dbReference>
<dbReference type="EC" id="4.3.2.1" evidence="2 6"/>
<dbReference type="PROSITE" id="PS00163">
    <property type="entry name" value="FUMARATE_LYASES"/>
    <property type="match status" value="1"/>
</dbReference>